<feature type="region of interest" description="Disordered" evidence="1">
    <location>
        <begin position="1832"/>
        <end position="1864"/>
    </location>
</feature>
<proteinExistence type="predicted"/>
<keyword evidence="4" id="KW-1185">Reference proteome</keyword>
<dbReference type="InterPro" id="IPR012337">
    <property type="entry name" value="RNaseH-like_sf"/>
</dbReference>
<dbReference type="PANTHER" id="PTHR47331:SF1">
    <property type="entry name" value="GAG-LIKE PROTEIN"/>
    <property type="match status" value="1"/>
</dbReference>
<dbReference type="Gene3D" id="3.30.420.10">
    <property type="entry name" value="Ribonuclease H-like superfamily/Ribonuclease H"/>
    <property type="match status" value="1"/>
</dbReference>
<feature type="region of interest" description="Disordered" evidence="1">
    <location>
        <begin position="16"/>
        <end position="35"/>
    </location>
</feature>
<accession>A0ABM1Z2N4</accession>
<reference evidence="4" key="1">
    <citation type="journal article" date="2015" name="Proc. Natl. Acad. Sci. U.S.A.">
        <title>Genome sequence of the Asian Tiger mosquito, Aedes albopictus, reveals insights into its biology, genetics, and evolution.</title>
        <authorList>
            <person name="Chen X.G."/>
            <person name="Jiang X."/>
            <person name="Gu J."/>
            <person name="Xu M."/>
            <person name="Wu Y."/>
            <person name="Deng Y."/>
            <person name="Zhang C."/>
            <person name="Bonizzoni M."/>
            <person name="Dermauw W."/>
            <person name="Vontas J."/>
            <person name="Armbruster P."/>
            <person name="Huang X."/>
            <person name="Yang Y."/>
            <person name="Zhang H."/>
            <person name="He W."/>
            <person name="Peng H."/>
            <person name="Liu Y."/>
            <person name="Wu K."/>
            <person name="Chen J."/>
            <person name="Lirakis M."/>
            <person name="Topalis P."/>
            <person name="Van Leeuwen T."/>
            <person name="Hall A.B."/>
            <person name="Jiang X."/>
            <person name="Thorpe C."/>
            <person name="Mueller R.L."/>
            <person name="Sun C."/>
            <person name="Waterhouse R.M."/>
            <person name="Yan G."/>
            <person name="Tu Z.J."/>
            <person name="Fang X."/>
            <person name="James A.A."/>
        </authorList>
    </citation>
    <scope>NUCLEOTIDE SEQUENCE [LARGE SCALE GENOMIC DNA]</scope>
    <source>
        <strain evidence="4">Foshan</strain>
    </source>
</reference>
<evidence type="ECO:0000313" key="4">
    <source>
        <dbReference type="Proteomes" id="UP000069940"/>
    </source>
</evidence>
<dbReference type="Proteomes" id="UP000069940">
    <property type="component" value="Unassembled WGS sequence"/>
</dbReference>
<dbReference type="SUPFAM" id="SSF53098">
    <property type="entry name" value="Ribonuclease H-like"/>
    <property type="match status" value="1"/>
</dbReference>
<sequence>MRSVSSYPGPIFSLPTGSSAPPFPSTTNVQSFASDSIGPRSTSALPISATGVPVTVYASISEQPVHSSPFIGNRYHSGTISSASIINSRIGQPANPLPIGSAPVNPIGIPAASAIFPGAVSAAPASVPGFNYSPYPQAVQGGPGHPVSSASYDAQLFNAPTAQQLAARHVVPRELPPFSGNPAEWPLFWSSFETSTRICGYSDAENLMRLQRCLKGEARKAVNCFLLHPLNVQEILRTLCTLYGRPEAIIGTLLAEVRATPAPRSEKLETVINFGLAVRNLCAHLIVTGQEMHLANPMLINELVDKLPANIKLDWALYTQRVALADLRAFSEYMNVIVDAASRVTPVMNKPEKSKERAVVNAHASESYASKIRGEQKPSTTKTSYTKPPVGASDKPCLVCKTSGHKPKDCSSFKSKSLENRWKIAQELHLCRRCLYPHGKWPCKASLCGADGCEQRHHNLLHPGDPRQEPESTATSSAVTGVVTVHQNWHNKVLFGIVPVMLHANGRSVQTFAFLDGGSDSTLVEKSLVDQLGVEGSVSPLCMQWTNGVKRTEEDSRRVQFNISGVGQGKQFQLRGVQTVESLDLPHQSIRFEELEGRFAHLRGLPVVSYRDGVPGILIGLDNTKVKTSLKQREGKANEPVATKTRLGWVVFGRTGTLDQAQPNRVLHVCTRSHDDDLNELVKQFFSTESVGVSAAKVTESADDQRARDILESTTVRTPSGKYQTGLLWRYDAVEFPNSRPMAERRLKCLEHRLTKSPELYEKMRQLMVDYQTKGYAHKATQRELEESDPKRVWYLPLGVVVNPRKPDNLRVVWDAAAAVQGVSFNSVLLKGPDLLVPLQTVLCRYRQRNIAISADIMEMFHQVQIRPEDRQAQRFLWRDNPAQPVQVFVMDVAIFGSTCSPCSTQYAKNVNANDHAEEFPRASVAIKENHYVDDYLDSVDSVDEAVQLATDVKTVHERAGFQIRHWTSNSPEVLERIGEHNTQAVKSFVMDKGSQQERILGMVWMPGEDVFSYTTSFRSDLERLFDTAVIPTKREVLRLVMSLFDPLGLVASFVIEGKVIIQEVWRAKVGWDERIPADIILRWQQWLEVLRSLDKVKIPRCYFPGYSKEAYKSLELHVFVDASESAYATVAYFRVVDNGEVRCCLVGAKTKVAPLKQLTIPRLELQAATIGARLMKTVTDNHTLAIKRRVLWSDSRTVLSWLRSDQRRYRQFVAFRVTEILEETSVADWRWVPSKQNVADEATKWGKSPNYFESCRWFKGPAFLYEDESQWPVEDSGMEDSTTEELRSVHINVQISIEPLMQFQRFSKWERLLRATAYLRRFYKNCQRKKAGRAIHVDALSSEELNAAEHTIWRLVQAEAFPDEIRSLRKDQSVPEGQQTTVEKSSHIYKLSPFIGEGDLMRKNGRIAASPYIPYGTKFPIIIPRNHHVTDLLVNWYHRKYGHANGETVVNELRQQYHVPDMRVVVRKAAKRCSWCSVYRVLPQVPKMGPLPVARITPYVRAFTFVGLDYFGPLTVRVGRAKAKRWVALFTCLTTRAIHLEVAASLTTDSCKQAIRRFIARRGAPQEIYSDQGTNFQGVRSEMDKEMRSINKSLASTITNQRTQWKFNPPYAPHMGGVWERLVRSVKKGLSCLLTDRNPDDEALTTVLAEVESLVNSRPLTYLPLESEEHEALTPNHFLLLNSSGVVQPAVRPMDDAAALRSSWNAIQVMLDNFWKRWLKEYLPVISPQSKWFGETRNVEVGDLVMIASDKERNSWTRGRILRIYPGKDRRVRRVDVQTTMGIQQRPVSKLAILNVAVDPGIAEGSGSNTGGGMYATEPMAFSTAHVDALPTTDTTTNLPLSPNDNQQNNNQPNPMTQNNRKP</sequence>
<dbReference type="PROSITE" id="PS50994">
    <property type="entry name" value="INTEGRASE"/>
    <property type="match status" value="1"/>
</dbReference>
<dbReference type="Pfam" id="PF05380">
    <property type="entry name" value="Peptidase_A17"/>
    <property type="match status" value="1"/>
</dbReference>
<organism evidence="3 4">
    <name type="scientific">Aedes albopictus</name>
    <name type="common">Asian tiger mosquito</name>
    <name type="synonym">Stegomyia albopicta</name>
    <dbReference type="NCBI Taxonomy" id="7160"/>
    <lineage>
        <taxon>Eukaryota</taxon>
        <taxon>Metazoa</taxon>
        <taxon>Ecdysozoa</taxon>
        <taxon>Arthropoda</taxon>
        <taxon>Hexapoda</taxon>
        <taxon>Insecta</taxon>
        <taxon>Pterygota</taxon>
        <taxon>Neoptera</taxon>
        <taxon>Endopterygota</taxon>
        <taxon>Diptera</taxon>
        <taxon>Nematocera</taxon>
        <taxon>Culicoidea</taxon>
        <taxon>Culicidae</taxon>
        <taxon>Culicinae</taxon>
        <taxon>Aedini</taxon>
        <taxon>Aedes</taxon>
        <taxon>Stegomyia</taxon>
    </lineage>
</organism>
<dbReference type="EnsemblMetazoa" id="AALFPA23_014447.R20996">
    <property type="protein sequence ID" value="AALFPA23_014447.P20996"/>
    <property type="gene ID" value="AALFPA23_014447"/>
</dbReference>
<name>A0ABM1Z2N4_AEDAL</name>
<dbReference type="GeneID" id="134287866"/>
<dbReference type="InterPro" id="IPR040676">
    <property type="entry name" value="DUF5641"/>
</dbReference>
<dbReference type="Pfam" id="PF18701">
    <property type="entry name" value="DUF5641"/>
    <property type="match status" value="1"/>
</dbReference>
<dbReference type="SUPFAM" id="SSF56672">
    <property type="entry name" value="DNA/RNA polymerases"/>
    <property type="match status" value="1"/>
</dbReference>
<protein>
    <recommendedName>
        <fullName evidence="2">Integrase catalytic domain-containing protein</fullName>
    </recommendedName>
</protein>
<dbReference type="InterPro" id="IPR036397">
    <property type="entry name" value="RNaseH_sf"/>
</dbReference>
<dbReference type="CDD" id="cd01644">
    <property type="entry name" value="RT_pepA17"/>
    <property type="match status" value="1"/>
</dbReference>
<evidence type="ECO:0000259" key="2">
    <source>
        <dbReference type="PROSITE" id="PS50994"/>
    </source>
</evidence>
<dbReference type="Pfam" id="PF03564">
    <property type="entry name" value="DUF1759"/>
    <property type="match status" value="1"/>
</dbReference>
<dbReference type="InterPro" id="IPR005312">
    <property type="entry name" value="DUF1759"/>
</dbReference>
<dbReference type="PANTHER" id="PTHR47331">
    <property type="entry name" value="PHD-TYPE DOMAIN-CONTAINING PROTEIN"/>
    <property type="match status" value="1"/>
</dbReference>
<dbReference type="InterPro" id="IPR043502">
    <property type="entry name" value="DNA/RNA_pol_sf"/>
</dbReference>
<dbReference type="RefSeq" id="XP_062706951.1">
    <property type="nucleotide sequence ID" value="XM_062850967.1"/>
</dbReference>
<evidence type="ECO:0000256" key="1">
    <source>
        <dbReference type="SAM" id="MobiDB-lite"/>
    </source>
</evidence>
<reference evidence="3" key="2">
    <citation type="submission" date="2025-05" db="UniProtKB">
        <authorList>
            <consortium name="EnsemblMetazoa"/>
        </authorList>
    </citation>
    <scope>IDENTIFICATION</scope>
    <source>
        <strain evidence="3">Foshan</strain>
    </source>
</reference>
<evidence type="ECO:0000313" key="3">
    <source>
        <dbReference type="EnsemblMetazoa" id="AALFPA23_014447.P20996"/>
    </source>
</evidence>
<dbReference type="InterPro" id="IPR008042">
    <property type="entry name" value="Retrotrans_Pao"/>
</dbReference>
<feature type="domain" description="Integrase catalytic" evidence="2">
    <location>
        <begin position="1495"/>
        <end position="1684"/>
    </location>
</feature>
<dbReference type="InterPro" id="IPR001584">
    <property type="entry name" value="Integrase_cat-core"/>
</dbReference>